<protein>
    <submittedName>
        <fullName evidence="2">Uncharacterized protein</fullName>
    </submittedName>
</protein>
<feature type="compositionally biased region" description="Polar residues" evidence="1">
    <location>
        <begin position="200"/>
        <end position="221"/>
    </location>
</feature>
<feature type="compositionally biased region" description="Basic and acidic residues" evidence="1">
    <location>
        <begin position="134"/>
        <end position="145"/>
    </location>
</feature>
<organism evidence="2 3">
    <name type="scientific">Aspergillus versicolor CBS 583.65</name>
    <dbReference type="NCBI Taxonomy" id="1036611"/>
    <lineage>
        <taxon>Eukaryota</taxon>
        <taxon>Fungi</taxon>
        <taxon>Dikarya</taxon>
        <taxon>Ascomycota</taxon>
        <taxon>Pezizomycotina</taxon>
        <taxon>Eurotiomycetes</taxon>
        <taxon>Eurotiomycetidae</taxon>
        <taxon>Eurotiales</taxon>
        <taxon>Aspergillaceae</taxon>
        <taxon>Aspergillus</taxon>
        <taxon>Aspergillus subgen. Nidulantes</taxon>
    </lineage>
</organism>
<proteinExistence type="predicted"/>
<sequence>MSLPKSTSSPPLSSPSSKNSLRRPPSRPHSIDQVVQTNDTPDEHPSQHVDPLPEGWDEPTRHELPSSARILSQPFFTLIEDANTSEYYHPTVHYIFSDDDTDIVTEAALRSLESEQNSPANSKLKGKSKAPHQHPGDPETERAYEGTRNQPLLPDPIPGVRENYIILDVDRIPDAHGDEFPGGTSQEGRGHEQTAPPSHPDNNNPLHSQQDQPLSSSKLTISSAHSLSPSWQVLDSRLLPAPTFENNAAGEKPANGGLMLQIQGTSGLPVGTLGKDKERGNQRLEDMMDQFARRLDELKLVIESGERGTRAGNFQGASPLEGFETQTTQDVTSGAEADEGQDLLNLILVS</sequence>
<dbReference type="Proteomes" id="UP000184073">
    <property type="component" value="Unassembled WGS sequence"/>
</dbReference>
<dbReference type="AlphaFoldDB" id="A0A1L9PHB5"/>
<evidence type="ECO:0000313" key="3">
    <source>
        <dbReference type="Proteomes" id="UP000184073"/>
    </source>
</evidence>
<gene>
    <name evidence="2" type="ORF">ASPVEDRAFT_593984</name>
</gene>
<reference evidence="3" key="1">
    <citation type="journal article" date="2017" name="Genome Biol.">
        <title>Comparative genomics reveals high biological diversity and specific adaptations in the industrially and medically important fungal genus Aspergillus.</title>
        <authorList>
            <person name="de Vries R.P."/>
            <person name="Riley R."/>
            <person name="Wiebenga A."/>
            <person name="Aguilar-Osorio G."/>
            <person name="Amillis S."/>
            <person name="Uchima C.A."/>
            <person name="Anderluh G."/>
            <person name="Asadollahi M."/>
            <person name="Askin M."/>
            <person name="Barry K."/>
            <person name="Battaglia E."/>
            <person name="Bayram O."/>
            <person name="Benocci T."/>
            <person name="Braus-Stromeyer S.A."/>
            <person name="Caldana C."/>
            <person name="Canovas D."/>
            <person name="Cerqueira G.C."/>
            <person name="Chen F."/>
            <person name="Chen W."/>
            <person name="Choi C."/>
            <person name="Clum A."/>
            <person name="Dos Santos R.A."/>
            <person name="Damasio A.R."/>
            <person name="Diallinas G."/>
            <person name="Emri T."/>
            <person name="Fekete E."/>
            <person name="Flipphi M."/>
            <person name="Freyberg S."/>
            <person name="Gallo A."/>
            <person name="Gournas C."/>
            <person name="Habgood R."/>
            <person name="Hainaut M."/>
            <person name="Harispe M.L."/>
            <person name="Henrissat B."/>
            <person name="Hilden K.S."/>
            <person name="Hope R."/>
            <person name="Hossain A."/>
            <person name="Karabika E."/>
            <person name="Karaffa L."/>
            <person name="Karanyi Z."/>
            <person name="Krasevec N."/>
            <person name="Kuo A."/>
            <person name="Kusch H."/>
            <person name="LaButti K."/>
            <person name="Lagendijk E.L."/>
            <person name="Lapidus A."/>
            <person name="Levasseur A."/>
            <person name="Lindquist E."/>
            <person name="Lipzen A."/>
            <person name="Logrieco A.F."/>
            <person name="MacCabe A."/>
            <person name="Maekelae M.R."/>
            <person name="Malavazi I."/>
            <person name="Melin P."/>
            <person name="Meyer V."/>
            <person name="Mielnichuk N."/>
            <person name="Miskei M."/>
            <person name="Molnar A.P."/>
            <person name="Mule G."/>
            <person name="Ngan C.Y."/>
            <person name="Orejas M."/>
            <person name="Orosz E."/>
            <person name="Ouedraogo J.P."/>
            <person name="Overkamp K.M."/>
            <person name="Park H.-S."/>
            <person name="Perrone G."/>
            <person name="Piumi F."/>
            <person name="Punt P.J."/>
            <person name="Ram A.F."/>
            <person name="Ramon A."/>
            <person name="Rauscher S."/>
            <person name="Record E."/>
            <person name="Riano-Pachon D.M."/>
            <person name="Robert V."/>
            <person name="Roehrig J."/>
            <person name="Ruller R."/>
            <person name="Salamov A."/>
            <person name="Salih N.S."/>
            <person name="Samson R.A."/>
            <person name="Sandor E."/>
            <person name="Sanguinetti M."/>
            <person name="Schuetze T."/>
            <person name="Sepcic K."/>
            <person name="Shelest E."/>
            <person name="Sherlock G."/>
            <person name="Sophianopoulou V."/>
            <person name="Squina F.M."/>
            <person name="Sun H."/>
            <person name="Susca A."/>
            <person name="Todd R.B."/>
            <person name="Tsang A."/>
            <person name="Unkles S.E."/>
            <person name="van de Wiele N."/>
            <person name="van Rossen-Uffink D."/>
            <person name="Oliveira J.V."/>
            <person name="Vesth T.C."/>
            <person name="Visser J."/>
            <person name="Yu J.-H."/>
            <person name="Zhou M."/>
            <person name="Andersen M.R."/>
            <person name="Archer D.B."/>
            <person name="Baker S.E."/>
            <person name="Benoit I."/>
            <person name="Brakhage A.A."/>
            <person name="Braus G.H."/>
            <person name="Fischer R."/>
            <person name="Frisvad J.C."/>
            <person name="Goldman G.H."/>
            <person name="Houbraken J."/>
            <person name="Oakley B."/>
            <person name="Pocsi I."/>
            <person name="Scazzocchio C."/>
            <person name="Seiboth B."/>
            <person name="vanKuyk P.A."/>
            <person name="Wortman J."/>
            <person name="Dyer P.S."/>
            <person name="Grigoriev I.V."/>
        </authorList>
    </citation>
    <scope>NUCLEOTIDE SEQUENCE [LARGE SCALE GENOMIC DNA]</scope>
    <source>
        <strain evidence="3">CBS 583.65</strain>
    </source>
</reference>
<dbReference type="RefSeq" id="XP_040666682.1">
    <property type="nucleotide sequence ID" value="XM_040815483.1"/>
</dbReference>
<accession>A0A1L9PHB5</accession>
<dbReference type="GeneID" id="63730994"/>
<evidence type="ECO:0000256" key="1">
    <source>
        <dbReference type="SAM" id="MobiDB-lite"/>
    </source>
</evidence>
<evidence type="ECO:0000313" key="2">
    <source>
        <dbReference type="EMBL" id="OJJ00920.1"/>
    </source>
</evidence>
<keyword evidence="3" id="KW-1185">Reference proteome</keyword>
<dbReference type="OrthoDB" id="1681166at2759"/>
<dbReference type="EMBL" id="KV878127">
    <property type="protein sequence ID" value="OJJ00920.1"/>
    <property type="molecule type" value="Genomic_DNA"/>
</dbReference>
<feature type="region of interest" description="Disordered" evidence="1">
    <location>
        <begin position="112"/>
        <end position="159"/>
    </location>
</feature>
<name>A0A1L9PHB5_ASPVE</name>
<feature type="region of interest" description="Disordered" evidence="1">
    <location>
        <begin position="173"/>
        <end position="221"/>
    </location>
</feature>
<feature type="region of interest" description="Disordered" evidence="1">
    <location>
        <begin position="1"/>
        <end position="68"/>
    </location>
</feature>
<dbReference type="STRING" id="1036611.A0A1L9PHB5"/>
<dbReference type="VEuPathDB" id="FungiDB:ASPVEDRAFT_593984"/>
<feature type="compositionally biased region" description="Low complexity" evidence="1">
    <location>
        <begin position="1"/>
        <end position="19"/>
    </location>
</feature>